<sequence length="429" mass="46616">MATTATATILQTNAGATTTAPPQTTVSPSPFSSALIDPVPLSFPAILRTAGVSGDRYGFRDTTYARPSLVRAAKKEDVEGKRRTRRKENAKFTGNPHIVAATKRDLVLEPPGVRTTFPEPLPSTILRNAKLSSVVSPAADPLSANAGRFSLSLKGMRRELRKSGYAQALVYSVETELAEWLAEGGAMLSPDDVPVVQPERQIGETSVVEVSRTPLQLVWRISDDAYARYVVHCCARYHEIVSFSKDVDGERLTYLLRPNVFRPDAAGAFSLDTPPATDIDYSSQLSESDLVSSDAGDSDVDDHRPARTAAALPSISEDRPASPADSSWSMVEDAGEEGDESASDVGLSASVESLSIADNTGVQVMPQRRPLPRQAAPWGNRQARGESSPSPSPARRQRRRRMRPSENRRATRRPTALSRGESFYDYIFS</sequence>
<dbReference type="Proteomes" id="UP000320762">
    <property type="component" value="Unassembled WGS sequence"/>
</dbReference>
<keyword evidence="3" id="KW-1185">Reference proteome</keyword>
<feature type="compositionally biased region" description="Acidic residues" evidence="1">
    <location>
        <begin position="333"/>
        <end position="342"/>
    </location>
</feature>
<feature type="region of interest" description="Disordered" evidence="1">
    <location>
        <begin position="1"/>
        <end position="31"/>
    </location>
</feature>
<feature type="compositionally biased region" description="Low complexity" evidence="1">
    <location>
        <begin position="366"/>
        <end position="377"/>
    </location>
</feature>
<protein>
    <submittedName>
        <fullName evidence="2">Uncharacterized protein</fullName>
    </submittedName>
</protein>
<dbReference type="AlphaFoldDB" id="A0A550CXM6"/>
<comment type="caution">
    <text evidence="2">The sequence shown here is derived from an EMBL/GenBank/DDBJ whole genome shotgun (WGS) entry which is preliminary data.</text>
</comment>
<proteinExistence type="predicted"/>
<dbReference type="STRING" id="97359.A0A550CXM6"/>
<organism evidence="2 3">
    <name type="scientific">Schizophyllum amplum</name>
    <dbReference type="NCBI Taxonomy" id="97359"/>
    <lineage>
        <taxon>Eukaryota</taxon>
        <taxon>Fungi</taxon>
        <taxon>Dikarya</taxon>
        <taxon>Basidiomycota</taxon>
        <taxon>Agaricomycotina</taxon>
        <taxon>Agaricomycetes</taxon>
        <taxon>Agaricomycetidae</taxon>
        <taxon>Agaricales</taxon>
        <taxon>Schizophyllaceae</taxon>
        <taxon>Schizophyllum</taxon>
    </lineage>
</organism>
<evidence type="ECO:0000313" key="3">
    <source>
        <dbReference type="Proteomes" id="UP000320762"/>
    </source>
</evidence>
<evidence type="ECO:0000313" key="2">
    <source>
        <dbReference type="EMBL" id="TRM69552.1"/>
    </source>
</evidence>
<name>A0A550CXM6_9AGAR</name>
<dbReference type="OrthoDB" id="10256743at2759"/>
<feature type="compositionally biased region" description="Polar residues" evidence="1">
    <location>
        <begin position="1"/>
        <end position="10"/>
    </location>
</feature>
<feature type="region of interest" description="Disordered" evidence="1">
    <location>
        <begin position="358"/>
        <end position="417"/>
    </location>
</feature>
<accession>A0A550CXM6</accession>
<feature type="region of interest" description="Disordered" evidence="1">
    <location>
        <begin position="279"/>
        <end position="346"/>
    </location>
</feature>
<gene>
    <name evidence="2" type="ORF">BD626DRAFT_563288</name>
</gene>
<reference evidence="2 3" key="1">
    <citation type="journal article" date="2019" name="New Phytol.">
        <title>Comparative genomics reveals unique wood-decay strategies and fruiting body development in the Schizophyllaceae.</title>
        <authorList>
            <person name="Almasi E."/>
            <person name="Sahu N."/>
            <person name="Krizsan K."/>
            <person name="Balint B."/>
            <person name="Kovacs G.M."/>
            <person name="Kiss B."/>
            <person name="Cseklye J."/>
            <person name="Drula E."/>
            <person name="Henrissat B."/>
            <person name="Nagy I."/>
            <person name="Chovatia M."/>
            <person name="Adam C."/>
            <person name="LaButti K."/>
            <person name="Lipzen A."/>
            <person name="Riley R."/>
            <person name="Grigoriev I.V."/>
            <person name="Nagy L.G."/>
        </authorList>
    </citation>
    <scope>NUCLEOTIDE SEQUENCE [LARGE SCALE GENOMIC DNA]</scope>
    <source>
        <strain evidence="2 3">NL-1724</strain>
    </source>
</reference>
<feature type="compositionally biased region" description="Low complexity" evidence="1">
    <location>
        <begin position="11"/>
        <end position="25"/>
    </location>
</feature>
<dbReference type="EMBL" id="VDMD01000001">
    <property type="protein sequence ID" value="TRM69552.1"/>
    <property type="molecule type" value="Genomic_DNA"/>
</dbReference>
<evidence type="ECO:0000256" key="1">
    <source>
        <dbReference type="SAM" id="MobiDB-lite"/>
    </source>
</evidence>
<feature type="compositionally biased region" description="Low complexity" evidence="1">
    <location>
        <begin position="282"/>
        <end position="295"/>
    </location>
</feature>